<organism evidence="1 2">
    <name type="scientific">Chryseobacterium arthrosphaerae</name>
    <dbReference type="NCBI Taxonomy" id="651561"/>
    <lineage>
        <taxon>Bacteria</taxon>
        <taxon>Pseudomonadati</taxon>
        <taxon>Bacteroidota</taxon>
        <taxon>Flavobacteriia</taxon>
        <taxon>Flavobacteriales</taxon>
        <taxon>Weeksellaceae</taxon>
        <taxon>Chryseobacterium group</taxon>
        <taxon>Chryseobacterium</taxon>
    </lineage>
</organism>
<dbReference type="EMBL" id="JAZGJU010000010">
    <property type="protein sequence ID" value="MEE6127034.1"/>
    <property type="molecule type" value="Genomic_DNA"/>
</dbReference>
<dbReference type="RefSeq" id="WP_165602545.1">
    <property type="nucleotide sequence ID" value="NZ_CP033811.1"/>
</dbReference>
<sequence>MKKQIKLKGLKSLTREDQKKIAGGLIPKDPWNDDGCGWNMCRNQFGRCTLFTDHCV</sequence>
<proteinExistence type="predicted"/>
<evidence type="ECO:0008006" key="3">
    <source>
        <dbReference type="Google" id="ProtNLM"/>
    </source>
</evidence>
<comment type="caution">
    <text evidence="1">The sequence shown here is derived from an EMBL/GenBank/DDBJ whole genome shotgun (WGS) entry which is preliminary data.</text>
</comment>
<reference evidence="1 2" key="1">
    <citation type="submission" date="2024-01" db="EMBL/GenBank/DDBJ databases">
        <title>Whole genome of Chryseobacterium arthrosphaerae NNCa 2741.</title>
        <authorList>
            <person name="Boriskina E.V."/>
            <person name="Gordinskaya N.A."/>
            <person name="Kropotov V.S."/>
            <person name="Alekseeva A.E."/>
            <person name="Makhova M.A."/>
            <person name="Kryazhev D.V."/>
            <person name="Shkurkina I.S."/>
        </authorList>
    </citation>
    <scope>NUCLEOTIDE SEQUENCE [LARGE SCALE GENOMIC DNA]</scope>
    <source>
        <strain evidence="1 2">NNCa 2741</strain>
    </source>
</reference>
<protein>
    <recommendedName>
        <fullName evidence="3">Bacteriocin</fullName>
    </recommendedName>
</protein>
<keyword evidence="2" id="KW-1185">Reference proteome</keyword>
<accession>A0ABU7QX16</accession>
<gene>
    <name evidence="1" type="ORF">V2E39_06500</name>
</gene>
<evidence type="ECO:0000313" key="1">
    <source>
        <dbReference type="EMBL" id="MEE6127034.1"/>
    </source>
</evidence>
<dbReference type="Proteomes" id="UP001350005">
    <property type="component" value="Unassembled WGS sequence"/>
</dbReference>
<name>A0ABU7QX16_9FLAO</name>
<evidence type="ECO:0000313" key="2">
    <source>
        <dbReference type="Proteomes" id="UP001350005"/>
    </source>
</evidence>